<evidence type="ECO:0000256" key="1">
    <source>
        <dbReference type="SAM" id="Phobius"/>
    </source>
</evidence>
<organism evidence="3 4">
    <name type="scientific">Spirosoma validum</name>
    <dbReference type="NCBI Taxonomy" id="2771355"/>
    <lineage>
        <taxon>Bacteria</taxon>
        <taxon>Pseudomonadati</taxon>
        <taxon>Bacteroidota</taxon>
        <taxon>Cytophagia</taxon>
        <taxon>Cytophagales</taxon>
        <taxon>Cytophagaceae</taxon>
        <taxon>Spirosoma</taxon>
    </lineage>
</organism>
<feature type="transmembrane region" description="Helical" evidence="1">
    <location>
        <begin position="49"/>
        <end position="70"/>
    </location>
</feature>
<dbReference type="Proteomes" id="UP000653797">
    <property type="component" value="Unassembled WGS sequence"/>
</dbReference>
<accession>A0A927AZY6</accession>
<keyword evidence="1" id="KW-1133">Transmembrane helix</keyword>
<dbReference type="Pfam" id="PF03372">
    <property type="entry name" value="Exo_endo_phos"/>
    <property type="match status" value="1"/>
</dbReference>
<comment type="caution">
    <text evidence="3">The sequence shown here is derived from an EMBL/GenBank/DDBJ whole genome shotgun (WGS) entry which is preliminary data.</text>
</comment>
<protein>
    <submittedName>
        <fullName evidence="3">Endonuclease/exonuclease/phosphatase family protein</fullName>
    </submittedName>
</protein>
<name>A0A927AZY6_9BACT</name>
<gene>
    <name evidence="3" type="ORF">IC230_08185</name>
</gene>
<proteinExistence type="predicted"/>
<evidence type="ECO:0000313" key="4">
    <source>
        <dbReference type="Proteomes" id="UP000653797"/>
    </source>
</evidence>
<dbReference type="EMBL" id="JACXAA010000002">
    <property type="protein sequence ID" value="MBD2752864.1"/>
    <property type="molecule type" value="Genomic_DNA"/>
</dbReference>
<dbReference type="InterPro" id="IPR036691">
    <property type="entry name" value="Endo/exonu/phosph_ase_sf"/>
</dbReference>
<dbReference type="RefSeq" id="WP_191038478.1">
    <property type="nucleotide sequence ID" value="NZ_JACXAA010000002.1"/>
</dbReference>
<keyword evidence="3" id="KW-0540">Nuclease</keyword>
<keyword evidence="3" id="KW-0255">Endonuclease</keyword>
<keyword evidence="4" id="KW-1185">Reference proteome</keyword>
<feature type="transmembrane region" description="Helical" evidence="1">
    <location>
        <begin position="12"/>
        <end position="37"/>
    </location>
</feature>
<sequence length="373" mass="43170">MTLRIRVGQLIAFFFRSLLWSLNLLLVLYTCLAYWLLYSLPTQHWSAGMIMITLPVAWILNFVVVCLWLTDRPWRGWLSGIVLLLGIGLFGSRTFGWNQIKEFTGEGIPLKVFSYNVKTFDLDLNTVYDYPSSPRFRRLANYALRYDAPIKCFQEFWTSTTVPEYNFVQRFRKAGYPYSYILHPVNRESRGASFGMAIISIYPIIQTGKKAFDAPNGVIWADIKVRNDTIRIINVHLHSMGIRIGRVLAKDEISGVKRETRGVLSALRNGFIKRNEQINDVQKFVQESPYPVIVTGDFNDTPYGAVYERMRRLLPNSFEEAGHGFGFTYNHLPNFIRIDNQFHDPRLSILNFETINYVTDSDHYPIVGTYVVK</sequence>
<dbReference type="InterPro" id="IPR005135">
    <property type="entry name" value="Endo/exonuclease/phosphatase"/>
</dbReference>
<keyword evidence="1" id="KW-0472">Membrane</keyword>
<feature type="transmembrane region" description="Helical" evidence="1">
    <location>
        <begin position="77"/>
        <end position="97"/>
    </location>
</feature>
<keyword evidence="1" id="KW-0812">Transmembrane</keyword>
<keyword evidence="3" id="KW-0378">Hydrolase</keyword>
<dbReference type="AlphaFoldDB" id="A0A927AZY6"/>
<feature type="domain" description="Endonuclease/exonuclease/phosphatase" evidence="2">
    <location>
        <begin position="114"/>
        <end position="363"/>
    </location>
</feature>
<reference evidence="3" key="1">
    <citation type="submission" date="2020-09" db="EMBL/GenBank/DDBJ databases">
        <authorList>
            <person name="Kim M.K."/>
        </authorList>
    </citation>
    <scope>NUCLEOTIDE SEQUENCE</scope>
    <source>
        <strain evidence="3">BT704</strain>
    </source>
</reference>
<evidence type="ECO:0000313" key="3">
    <source>
        <dbReference type="EMBL" id="MBD2752864.1"/>
    </source>
</evidence>
<evidence type="ECO:0000259" key="2">
    <source>
        <dbReference type="Pfam" id="PF03372"/>
    </source>
</evidence>
<dbReference type="CDD" id="cd09084">
    <property type="entry name" value="EEP-2"/>
    <property type="match status" value="1"/>
</dbReference>
<dbReference type="Gene3D" id="3.60.10.10">
    <property type="entry name" value="Endonuclease/exonuclease/phosphatase"/>
    <property type="match status" value="1"/>
</dbReference>
<dbReference type="SUPFAM" id="SSF56219">
    <property type="entry name" value="DNase I-like"/>
    <property type="match status" value="1"/>
</dbReference>
<dbReference type="GO" id="GO:0004519">
    <property type="term" value="F:endonuclease activity"/>
    <property type="evidence" value="ECO:0007669"/>
    <property type="project" value="UniProtKB-KW"/>
</dbReference>